<dbReference type="Proteomes" id="UP000823405">
    <property type="component" value="Unassembled WGS sequence"/>
</dbReference>
<evidence type="ECO:0000313" key="3">
    <source>
        <dbReference type="Proteomes" id="UP000823405"/>
    </source>
</evidence>
<reference evidence="2" key="1">
    <citation type="journal article" date="2020" name="Fungal Divers.">
        <title>Resolving the Mortierellaceae phylogeny through synthesis of multi-gene phylogenetics and phylogenomics.</title>
        <authorList>
            <person name="Vandepol N."/>
            <person name="Liber J."/>
            <person name="Desiro A."/>
            <person name="Na H."/>
            <person name="Kennedy M."/>
            <person name="Barry K."/>
            <person name="Grigoriev I.V."/>
            <person name="Miller A.N."/>
            <person name="O'Donnell K."/>
            <person name="Stajich J.E."/>
            <person name="Bonito G."/>
        </authorList>
    </citation>
    <scope>NUCLEOTIDE SEQUENCE</scope>
    <source>
        <strain evidence="2">NVP60</strain>
    </source>
</reference>
<feature type="region of interest" description="Disordered" evidence="1">
    <location>
        <begin position="246"/>
        <end position="279"/>
    </location>
</feature>
<evidence type="ECO:0000256" key="1">
    <source>
        <dbReference type="SAM" id="MobiDB-lite"/>
    </source>
</evidence>
<dbReference type="OrthoDB" id="10376669at2759"/>
<organism evidence="2 3">
    <name type="scientific">Linnemannia gamsii</name>
    <dbReference type="NCBI Taxonomy" id="64522"/>
    <lineage>
        <taxon>Eukaryota</taxon>
        <taxon>Fungi</taxon>
        <taxon>Fungi incertae sedis</taxon>
        <taxon>Mucoromycota</taxon>
        <taxon>Mortierellomycotina</taxon>
        <taxon>Mortierellomycetes</taxon>
        <taxon>Mortierellales</taxon>
        <taxon>Mortierellaceae</taxon>
        <taxon>Linnemannia</taxon>
    </lineage>
</organism>
<accession>A0A9P6UTJ2</accession>
<comment type="caution">
    <text evidence="2">The sequence shown here is derived from an EMBL/GenBank/DDBJ whole genome shotgun (WGS) entry which is preliminary data.</text>
</comment>
<sequence>MLAQPVKLPSAKPKPEQLPTSTYTGQGELSTLSGYQELVSEHDVEVAMFSLQELDSVQVPSVMFTDESYDRSVSLTSEEMSDTESHESVLSLAKTQSPHTSDPQPFFEVRDLTFLDDNSLCILLNSSRATAADNASHANTAKDDQFVVSVPLLTPNRPYQQVSTLLEPSESFDTSRDCVVDNLIHTLEARLLNAHTTTSSGPNALRATNVYTLPIDRSRCVTPLDGQTLMDVDGASRSFSFLKPASEATSGVRQQQQQQQQQDGQKSGPTRIACNDRDKGQVISVHSHNRISVLDV</sequence>
<name>A0A9P6UTJ2_9FUNG</name>
<keyword evidence="3" id="KW-1185">Reference proteome</keyword>
<feature type="region of interest" description="Disordered" evidence="1">
    <location>
        <begin position="1"/>
        <end position="27"/>
    </location>
</feature>
<feature type="compositionally biased region" description="Polar residues" evidence="1">
    <location>
        <begin position="18"/>
        <end position="27"/>
    </location>
</feature>
<dbReference type="AlphaFoldDB" id="A0A9P6UTJ2"/>
<protein>
    <submittedName>
        <fullName evidence="2">Uncharacterized protein</fullName>
    </submittedName>
</protein>
<proteinExistence type="predicted"/>
<evidence type="ECO:0000313" key="2">
    <source>
        <dbReference type="EMBL" id="KAG0320210.1"/>
    </source>
</evidence>
<dbReference type="EMBL" id="JAAAIN010000108">
    <property type="protein sequence ID" value="KAG0320210.1"/>
    <property type="molecule type" value="Genomic_DNA"/>
</dbReference>
<gene>
    <name evidence="2" type="ORF">BGZ97_000441</name>
</gene>